<evidence type="ECO:0000256" key="1">
    <source>
        <dbReference type="ARBA" id="ARBA00022737"/>
    </source>
</evidence>
<feature type="repeat" description="PPR" evidence="2">
    <location>
        <begin position="125"/>
        <end position="159"/>
    </location>
</feature>
<keyword evidence="1" id="KW-0677">Repeat</keyword>
<dbReference type="EMBL" id="CAJNIZ010004225">
    <property type="protein sequence ID" value="CAE7230417.1"/>
    <property type="molecule type" value="Genomic_DNA"/>
</dbReference>
<sequence length="353" mass="39188">MLRLRPCYILNCLRSQRAITAKAAQLKRQERGALKMTNDFDNSQDMRNSRPPLQGGPASDEVKRATKQIGYLTKSGQFGDAWQLFETLQERGTVEYCVGLHLCAQAGWLDEARALWADMGQDLKNVVAYTAMLKVFANAKRVRDAEQLFDEMQTHAVAPNIITYNTLVSAYGMRSMAEQAKSTFDSIPADVWAEAGDSSRQASYAGVMFAHARVGDYAATRELFMDMTSKQVAPNKTHFNALLTSCTQQGLTETARAIFDMLPHYNIKPECDMWTALISCHRQDLGQCKQILSNMQSAGVQPSGLTYQVLLNAHVHAGDGPGARELVEDMEKFGAWKESYVTQQLAAEAAQLP</sequence>
<evidence type="ECO:0000256" key="2">
    <source>
        <dbReference type="PROSITE-ProRule" id="PRU00708"/>
    </source>
</evidence>
<dbReference type="AlphaFoldDB" id="A0A812KMR7"/>
<evidence type="ECO:0000313" key="5">
    <source>
        <dbReference type="EMBL" id="CAE7230417.1"/>
    </source>
</evidence>
<dbReference type="NCBIfam" id="TIGR00756">
    <property type="entry name" value="PPR"/>
    <property type="match status" value="1"/>
</dbReference>
<name>A0A812KMR7_SYMPI</name>
<dbReference type="InterPro" id="IPR033443">
    <property type="entry name" value="PROP1-like_PPR_dom"/>
</dbReference>
<dbReference type="Proteomes" id="UP000649617">
    <property type="component" value="Unassembled WGS sequence"/>
</dbReference>
<protein>
    <submittedName>
        <fullName evidence="5">PPR40 protein</fullName>
    </submittedName>
</protein>
<dbReference type="OrthoDB" id="185373at2759"/>
<proteinExistence type="predicted"/>
<evidence type="ECO:0000259" key="4">
    <source>
        <dbReference type="Pfam" id="PF17177"/>
    </source>
</evidence>
<feature type="region of interest" description="Disordered" evidence="3">
    <location>
        <begin position="37"/>
        <end position="61"/>
    </location>
</feature>
<dbReference type="InterPro" id="IPR011990">
    <property type="entry name" value="TPR-like_helical_dom_sf"/>
</dbReference>
<evidence type="ECO:0000313" key="6">
    <source>
        <dbReference type="Proteomes" id="UP000649617"/>
    </source>
</evidence>
<dbReference type="PROSITE" id="PS51375">
    <property type="entry name" value="PPR"/>
    <property type="match status" value="2"/>
</dbReference>
<dbReference type="Pfam" id="PF13041">
    <property type="entry name" value="PPR_2"/>
    <property type="match status" value="1"/>
</dbReference>
<dbReference type="PANTHER" id="PTHR46862">
    <property type="entry name" value="OS07G0661900 PROTEIN"/>
    <property type="match status" value="1"/>
</dbReference>
<evidence type="ECO:0000256" key="3">
    <source>
        <dbReference type="SAM" id="MobiDB-lite"/>
    </source>
</evidence>
<dbReference type="PANTHER" id="PTHR46862:SF3">
    <property type="entry name" value="OS07G0661900 PROTEIN"/>
    <property type="match status" value="1"/>
</dbReference>
<feature type="domain" description="PROP1-like PPR" evidence="4">
    <location>
        <begin position="218"/>
        <end position="320"/>
    </location>
</feature>
<dbReference type="InterPro" id="IPR002885">
    <property type="entry name" value="PPR_rpt"/>
</dbReference>
<dbReference type="Pfam" id="PF17177">
    <property type="entry name" value="PPR_long"/>
    <property type="match status" value="1"/>
</dbReference>
<gene>
    <name evidence="5" type="primary">PPR40</name>
    <name evidence="5" type="ORF">SPIL2461_LOCUS3477</name>
</gene>
<dbReference type="Gene3D" id="1.25.40.10">
    <property type="entry name" value="Tetratricopeptide repeat domain"/>
    <property type="match status" value="2"/>
</dbReference>
<feature type="repeat" description="PPR" evidence="2">
    <location>
        <begin position="235"/>
        <end position="269"/>
    </location>
</feature>
<accession>A0A812KMR7</accession>
<reference evidence="5" key="1">
    <citation type="submission" date="2021-02" db="EMBL/GenBank/DDBJ databases">
        <authorList>
            <person name="Dougan E. K."/>
            <person name="Rhodes N."/>
            <person name="Thang M."/>
            <person name="Chan C."/>
        </authorList>
    </citation>
    <scope>NUCLEOTIDE SEQUENCE</scope>
</reference>
<organism evidence="5 6">
    <name type="scientific">Symbiodinium pilosum</name>
    <name type="common">Dinoflagellate</name>
    <dbReference type="NCBI Taxonomy" id="2952"/>
    <lineage>
        <taxon>Eukaryota</taxon>
        <taxon>Sar</taxon>
        <taxon>Alveolata</taxon>
        <taxon>Dinophyceae</taxon>
        <taxon>Suessiales</taxon>
        <taxon>Symbiodiniaceae</taxon>
        <taxon>Symbiodinium</taxon>
    </lineage>
</organism>
<comment type="caution">
    <text evidence="5">The sequence shown here is derived from an EMBL/GenBank/DDBJ whole genome shotgun (WGS) entry which is preliminary data.</text>
</comment>
<keyword evidence="6" id="KW-1185">Reference proteome</keyword>